<dbReference type="Gene3D" id="3.40.50.2000">
    <property type="entry name" value="Glycogen Phosphorylase B"/>
    <property type="match status" value="2"/>
</dbReference>
<gene>
    <name evidence="1" type="ORF">P9854_06805</name>
    <name evidence="2" type="ORF">P9921_24185</name>
</gene>
<dbReference type="SUPFAM" id="SSF53756">
    <property type="entry name" value="UDP-Glycosyltransferase/glycogen phosphorylase"/>
    <property type="match status" value="1"/>
</dbReference>
<sequence length="379" mass="43658">MMKKIAYITLLDTSAKSNGVNKKIFAQCKAFINLGYDVDIFSMTSYGLMKTNLITGESYEEKLNKRRNILFYNEVINYLSGSDDDYHIVYLRQPFPTIRSVCFSRFIKKIKLKAKKVILEMPTYPFLNESKGLKAKFYNFIFRWQFSTSKKNIDLIVYMGALTKEIWGVKALRIFNSVDISQNPMTRSCLSKTLHDKPIRLIGVAQLAFWHGYDRIITGMAEYYKNSSSSKAVYFDIVGSSDFGGAESELKVLVDKLNLRKYVVFHGPQDGDALTKIFESSNIAIDSLGRHRSKNEYNCSLKSKEYCARGLPFVKSHKDDAFEGTNYFYQAPPDESAIDIRALLNWYERGDFDPNDMRSFVENKLVWEVQMERVISALP</sequence>
<evidence type="ECO:0000313" key="1">
    <source>
        <dbReference type="EMBL" id="MDK4765521.1"/>
    </source>
</evidence>
<organism evidence="1 3">
    <name type="scientific">Serratia nevei</name>
    <dbReference type="NCBI Taxonomy" id="2703794"/>
    <lineage>
        <taxon>Bacteria</taxon>
        <taxon>Pseudomonadati</taxon>
        <taxon>Pseudomonadota</taxon>
        <taxon>Gammaproteobacteria</taxon>
        <taxon>Enterobacterales</taxon>
        <taxon>Yersiniaceae</taxon>
        <taxon>Serratia</taxon>
    </lineage>
</organism>
<name>A0AAW6X3E8_9GAMM</name>
<evidence type="ECO:0000313" key="2">
    <source>
        <dbReference type="EMBL" id="MDK5173546.1"/>
    </source>
</evidence>
<proteinExistence type="predicted"/>
<dbReference type="Proteomes" id="UP001173597">
    <property type="component" value="Unassembled WGS sequence"/>
</dbReference>
<dbReference type="EMBL" id="JARTOI010000065">
    <property type="protein sequence ID" value="MDK5173546.1"/>
    <property type="molecule type" value="Genomic_DNA"/>
</dbReference>
<keyword evidence="4" id="KW-1185">Reference proteome</keyword>
<dbReference type="EMBL" id="JARTLO010000004">
    <property type="protein sequence ID" value="MDK4765521.1"/>
    <property type="molecule type" value="Genomic_DNA"/>
</dbReference>
<accession>A0AAW6X3E8</accession>
<evidence type="ECO:0000313" key="3">
    <source>
        <dbReference type="Proteomes" id="UP001173597"/>
    </source>
</evidence>
<comment type="caution">
    <text evidence="1">The sequence shown here is derived from an EMBL/GenBank/DDBJ whole genome shotgun (WGS) entry which is preliminary data.</text>
</comment>
<protein>
    <recommendedName>
        <fullName evidence="5">Glycosyltransferase</fullName>
    </recommendedName>
</protein>
<evidence type="ECO:0000313" key="4">
    <source>
        <dbReference type="Proteomes" id="UP001174748"/>
    </source>
</evidence>
<dbReference type="Proteomes" id="UP001174748">
    <property type="component" value="Unassembled WGS sequence"/>
</dbReference>
<evidence type="ECO:0008006" key="5">
    <source>
        <dbReference type="Google" id="ProtNLM"/>
    </source>
</evidence>
<dbReference type="AlphaFoldDB" id="A0AAW6X3E8"/>
<reference evidence="1" key="1">
    <citation type="submission" date="2023-01" db="EMBL/GenBank/DDBJ databases">
        <title>Genomic dissection of endemic carbapenem resistance: metallo-beta-lactamase gene dissemination through clonal, plasmid and integron transfer pathways.</title>
        <authorList>
            <person name="Macesic N."/>
        </authorList>
    </citation>
    <scope>NUCLEOTIDE SEQUENCE</scope>
    <source>
        <strain evidence="2">CPO382</strain>
        <strain evidence="1">CPO573</strain>
    </source>
</reference>
<dbReference type="RefSeq" id="WP_055313702.1">
    <property type="nucleotide sequence ID" value="NZ_JAQSPG010000014.1"/>
</dbReference>